<proteinExistence type="inferred from homology"/>
<evidence type="ECO:0000256" key="6">
    <source>
        <dbReference type="ARBA" id="ARBA00022618"/>
    </source>
</evidence>
<evidence type="ECO:0000256" key="12">
    <source>
        <dbReference type="ARBA" id="ARBA00025131"/>
    </source>
</evidence>
<comment type="caution">
    <text evidence="16">The sequence shown here is derived from an EMBL/GenBank/DDBJ whole genome shotgun (WGS) entry which is preliminary data.</text>
</comment>
<dbReference type="SMART" id="SM00033">
    <property type="entry name" value="CH"/>
    <property type="match status" value="1"/>
</dbReference>
<evidence type="ECO:0000256" key="8">
    <source>
        <dbReference type="ARBA" id="ARBA00022949"/>
    </source>
</evidence>
<dbReference type="EMBL" id="JADWDJ010000008">
    <property type="protein sequence ID" value="KAG5277042.1"/>
    <property type="molecule type" value="Genomic_DNA"/>
</dbReference>
<evidence type="ECO:0000256" key="4">
    <source>
        <dbReference type="ARBA" id="ARBA00015657"/>
    </source>
</evidence>
<protein>
    <recommendedName>
        <fullName evidence="4 13">Cytospin-A</fullName>
    </recommendedName>
</protein>
<dbReference type="InterPro" id="IPR036872">
    <property type="entry name" value="CH_dom_sf"/>
</dbReference>
<evidence type="ECO:0000256" key="7">
    <source>
        <dbReference type="ARBA" id="ARBA00022868"/>
    </source>
</evidence>
<dbReference type="InterPro" id="IPR001715">
    <property type="entry name" value="CH_dom"/>
</dbReference>
<keyword evidence="10 13" id="KW-0206">Cytoskeleton</keyword>
<evidence type="ECO:0000256" key="11">
    <source>
        <dbReference type="ARBA" id="ARBA00023306"/>
    </source>
</evidence>
<dbReference type="AlphaFoldDB" id="A0AAV6GUH2"/>
<evidence type="ECO:0000256" key="1">
    <source>
        <dbReference type="ARBA" id="ARBA00004186"/>
    </source>
</evidence>
<dbReference type="PROSITE" id="PS50021">
    <property type="entry name" value="CH"/>
    <property type="match status" value="1"/>
</dbReference>
<dbReference type="GO" id="GO:0005819">
    <property type="term" value="C:spindle"/>
    <property type="evidence" value="ECO:0007669"/>
    <property type="project" value="UniProtKB-SubCell"/>
</dbReference>
<accession>A0AAV6GUH2</accession>
<evidence type="ECO:0000259" key="15">
    <source>
        <dbReference type="PROSITE" id="PS50021"/>
    </source>
</evidence>
<evidence type="ECO:0000256" key="13">
    <source>
        <dbReference type="RuleBase" id="RU367063"/>
    </source>
</evidence>
<comment type="subcellular location">
    <subcellularLocation>
        <location evidence="1 13">Cytoplasm</location>
        <location evidence="1 13">Cytoskeleton</location>
        <location evidence="1 13">Spindle</location>
    </subcellularLocation>
    <subcellularLocation>
        <location evidence="13">Cytoplasm</location>
        <location evidence="13">Cytoskeleton</location>
    </subcellularLocation>
    <subcellularLocation>
        <location evidence="13">Cell junction</location>
        <location evidence="13">Gap junction</location>
    </subcellularLocation>
</comment>
<dbReference type="FunFam" id="1.10.418.10:FF:000020">
    <property type="entry name" value="Cytospin-A isoform 1"/>
    <property type="match status" value="1"/>
</dbReference>
<dbReference type="Gene3D" id="1.10.418.10">
    <property type="entry name" value="Calponin-like domain"/>
    <property type="match status" value="1"/>
</dbReference>
<evidence type="ECO:0000256" key="10">
    <source>
        <dbReference type="ARBA" id="ARBA00023212"/>
    </source>
</evidence>
<reference evidence="16" key="1">
    <citation type="submission" date="2020-10" db="EMBL/GenBank/DDBJ databases">
        <title>Chromosome-scale genome assembly of the Allis shad, Alosa alosa.</title>
        <authorList>
            <person name="Margot Z."/>
            <person name="Christophe K."/>
            <person name="Cabau C."/>
            <person name="Louis A."/>
            <person name="Berthelot C."/>
            <person name="Parey E."/>
            <person name="Roest Crollius H."/>
            <person name="Montfort J."/>
            <person name="Robinson-Rechavi M."/>
            <person name="Bucao C."/>
            <person name="Bouchez O."/>
            <person name="Gislard M."/>
            <person name="Lluch J."/>
            <person name="Milhes M."/>
            <person name="Lampietro C."/>
            <person name="Lopez Roques C."/>
            <person name="Donnadieu C."/>
            <person name="Braasch I."/>
            <person name="Desvignes T."/>
            <person name="Postlethwait J."/>
            <person name="Bobe J."/>
            <person name="Guiguen Y."/>
        </authorList>
    </citation>
    <scope>NUCLEOTIDE SEQUENCE</scope>
    <source>
        <strain evidence="16">M-15738</strain>
        <tissue evidence="16">Blood</tissue>
    </source>
</reference>
<feature type="region of interest" description="Disordered" evidence="14">
    <location>
        <begin position="272"/>
        <end position="364"/>
    </location>
</feature>
<keyword evidence="5 13" id="KW-0963">Cytoplasm</keyword>
<feature type="compositionally biased region" description="Polar residues" evidence="14">
    <location>
        <begin position="38"/>
        <end position="52"/>
    </location>
</feature>
<evidence type="ECO:0000256" key="3">
    <source>
        <dbReference type="ARBA" id="ARBA00011235"/>
    </source>
</evidence>
<organism evidence="16 17">
    <name type="scientific">Alosa alosa</name>
    <name type="common">allis shad</name>
    <dbReference type="NCBI Taxonomy" id="278164"/>
    <lineage>
        <taxon>Eukaryota</taxon>
        <taxon>Metazoa</taxon>
        <taxon>Chordata</taxon>
        <taxon>Craniata</taxon>
        <taxon>Vertebrata</taxon>
        <taxon>Euteleostomi</taxon>
        <taxon>Actinopterygii</taxon>
        <taxon>Neopterygii</taxon>
        <taxon>Teleostei</taxon>
        <taxon>Clupei</taxon>
        <taxon>Clupeiformes</taxon>
        <taxon>Clupeoidei</taxon>
        <taxon>Clupeidae</taxon>
        <taxon>Alosa</taxon>
    </lineage>
</organism>
<comment type="subunit">
    <text evidence="3 13">May interact with both microtubules and actin cytoskeleton.</text>
</comment>
<evidence type="ECO:0000256" key="14">
    <source>
        <dbReference type="SAM" id="MobiDB-lite"/>
    </source>
</evidence>
<dbReference type="GO" id="GO:0005921">
    <property type="term" value="C:gap junction"/>
    <property type="evidence" value="ECO:0007669"/>
    <property type="project" value="UniProtKB-SubCell"/>
</dbReference>
<feature type="compositionally biased region" description="Low complexity" evidence="14">
    <location>
        <begin position="288"/>
        <end position="300"/>
    </location>
</feature>
<dbReference type="PANTHER" id="PTHR23167">
    <property type="entry name" value="CALPONIN HOMOLOGY DOMAIN-CONTAINING PROTEIN DDB_G0272472-RELATED"/>
    <property type="match status" value="1"/>
</dbReference>
<keyword evidence="9" id="KW-0175">Coiled coil</keyword>
<sequence length="597" mass="64830">MGNFAGKDGFGPSGSHFDFFQTPPSSPSAPDLPGMSRPSLSFSAPPSPTETASGVAPATASLSQAEDALLAEEAAAAALEPSTDWGSASPRAEVGPLPLVWPEGRSPAGAASRSVIGEPPERVVTGAMEMGGGVMEGMMTEGVAMALLQLLEQHRAVLGICTGQDGVVEVLGVLKRLVLERAEFIEEVQSLKRTLESERSEWLQFQSDLQVAVAVADRLRVEAEESARELRLGQQEATERLEATRTLLRQAESDLKALRTQHAETCQRLEQEQLRAQSRQSRLDKSTQTRAATVETAEARPPSRIPAQDSGSGRTSGREKAEGGDGDGDGERDGERGGKKTREEMESRSERGRPGEGSAGEGEVRACGRGVVDYGRRTLPGFGLKDPRKIVMLSERSRSLSRLPLPSESPHGGGVGFTQTASDVVGPASQSQEPGRDVGRGRRLDLLLQRQDSWSSFYTSKPDDDQSIDVSSVSKIRPDDSFSMLLRRHGGSRRNSLLRWCQRRTQGYKNIDITNFSTSWEDGLAFCAVYHTYLPTHIPYSTLNPDNKRENLDLAFRTGESVGVAATLTAEEMLSAGGPDWQRVLEYVESMFRHFEM</sequence>
<feature type="region of interest" description="Disordered" evidence="14">
    <location>
        <begin position="1"/>
        <end position="60"/>
    </location>
</feature>
<comment type="similarity">
    <text evidence="2 13">Belongs to the cytospin-A family.</text>
</comment>
<name>A0AAV6GUH2_9TELE</name>
<dbReference type="GO" id="GO:0051301">
    <property type="term" value="P:cell division"/>
    <property type="evidence" value="ECO:0007669"/>
    <property type="project" value="UniProtKB-UniRule"/>
</dbReference>
<gene>
    <name evidence="16" type="ORF">AALO_G00112850</name>
</gene>
<dbReference type="InterPro" id="IPR050540">
    <property type="entry name" value="F-actin_Monoox_Mical"/>
</dbReference>
<dbReference type="SUPFAM" id="SSF47576">
    <property type="entry name" value="Calponin-homology domain, CH-domain"/>
    <property type="match status" value="1"/>
</dbReference>
<evidence type="ECO:0000256" key="9">
    <source>
        <dbReference type="ARBA" id="ARBA00023054"/>
    </source>
</evidence>
<keyword evidence="17" id="KW-1185">Reference proteome</keyword>
<keyword evidence="11 13" id="KW-0131">Cell cycle</keyword>
<feature type="compositionally biased region" description="Basic and acidic residues" evidence="14">
    <location>
        <begin position="316"/>
        <end position="354"/>
    </location>
</feature>
<evidence type="ECO:0000256" key="2">
    <source>
        <dbReference type="ARBA" id="ARBA00009452"/>
    </source>
</evidence>
<comment type="function">
    <text evidence="12 13">Involved in cytokinesis and spindle organization. May play a role in actin cytoskeleton organization and microtubule stabilization and hence required for proper cell adhesion and migration.</text>
</comment>
<feature type="region of interest" description="Disordered" evidence="14">
    <location>
        <begin position="399"/>
        <end position="441"/>
    </location>
</feature>
<feature type="compositionally biased region" description="Polar residues" evidence="14">
    <location>
        <begin position="417"/>
        <end position="433"/>
    </location>
</feature>
<feature type="compositionally biased region" description="Low complexity" evidence="14">
    <location>
        <begin position="400"/>
        <end position="410"/>
    </location>
</feature>
<feature type="domain" description="Calponin-homology (CH)" evidence="15">
    <location>
        <begin position="491"/>
        <end position="596"/>
    </location>
</feature>
<evidence type="ECO:0000313" key="17">
    <source>
        <dbReference type="Proteomes" id="UP000823561"/>
    </source>
</evidence>
<evidence type="ECO:0000256" key="5">
    <source>
        <dbReference type="ARBA" id="ARBA00022490"/>
    </source>
</evidence>
<keyword evidence="8 13" id="KW-0965">Cell junction</keyword>
<dbReference type="PANTHER" id="PTHR23167:SF18">
    <property type="entry name" value="CYTOSPIN-A"/>
    <property type="match status" value="1"/>
</dbReference>
<keyword evidence="6 13" id="KW-0132">Cell division</keyword>
<evidence type="ECO:0000313" key="16">
    <source>
        <dbReference type="EMBL" id="KAG5277042.1"/>
    </source>
</evidence>
<dbReference type="Pfam" id="PF00307">
    <property type="entry name" value="CH"/>
    <property type="match status" value="1"/>
</dbReference>
<keyword evidence="7 13" id="KW-0303">Gap junction</keyword>
<dbReference type="GO" id="GO:0005737">
    <property type="term" value="C:cytoplasm"/>
    <property type="evidence" value="ECO:0007669"/>
    <property type="project" value="UniProtKB-UniRule"/>
</dbReference>
<dbReference type="Proteomes" id="UP000823561">
    <property type="component" value="Chromosome 8"/>
</dbReference>